<dbReference type="CDD" id="cd00616">
    <property type="entry name" value="AHBA_syn"/>
    <property type="match status" value="1"/>
</dbReference>
<dbReference type="InterPro" id="IPR015424">
    <property type="entry name" value="PyrdxlP-dep_Trfase"/>
</dbReference>
<protein>
    <submittedName>
        <fullName evidence="3">dTDP-4-amino-4,6-dideoxygalactose transaminase</fullName>
        <ecNumber evidence="3">2.6.1.59</ecNumber>
    </submittedName>
</protein>
<dbReference type="PIRSF" id="PIRSF000390">
    <property type="entry name" value="PLP_StrS"/>
    <property type="match status" value="1"/>
</dbReference>
<dbReference type="NCBIfam" id="NF008687">
    <property type="entry name" value="PRK11706.1"/>
    <property type="match status" value="1"/>
</dbReference>
<dbReference type="PANTHER" id="PTHR30244">
    <property type="entry name" value="TRANSAMINASE"/>
    <property type="match status" value="1"/>
</dbReference>
<reference evidence="3" key="1">
    <citation type="submission" date="2021-02" db="EMBL/GenBank/DDBJ databases">
        <title>Phycicoccus sp. MQZ13P-5T, whole genome shotgun sequence.</title>
        <authorList>
            <person name="Tuo L."/>
        </authorList>
    </citation>
    <scope>NUCLEOTIDE SEQUENCE</scope>
    <source>
        <strain evidence="3">MQZ13P-5</strain>
    </source>
</reference>
<evidence type="ECO:0000313" key="3">
    <source>
        <dbReference type="EMBL" id="MBM6400940.1"/>
    </source>
</evidence>
<organism evidence="3 4">
    <name type="scientific">Phycicoccus sonneratiae</name>
    <dbReference type="NCBI Taxonomy" id="2807628"/>
    <lineage>
        <taxon>Bacteria</taxon>
        <taxon>Bacillati</taxon>
        <taxon>Actinomycetota</taxon>
        <taxon>Actinomycetes</taxon>
        <taxon>Micrococcales</taxon>
        <taxon>Intrasporangiaceae</taxon>
        <taxon>Phycicoccus</taxon>
    </lineage>
</organism>
<dbReference type="SUPFAM" id="SSF53383">
    <property type="entry name" value="PLP-dependent transferases"/>
    <property type="match status" value="1"/>
</dbReference>
<dbReference type="Gene3D" id="3.90.1150.10">
    <property type="entry name" value="Aspartate Aminotransferase, domain 1"/>
    <property type="match status" value="1"/>
</dbReference>
<proteinExistence type="inferred from homology"/>
<evidence type="ECO:0000313" key="4">
    <source>
        <dbReference type="Proteomes" id="UP001430172"/>
    </source>
</evidence>
<dbReference type="InterPro" id="IPR000653">
    <property type="entry name" value="DegT/StrS_aminotransferase"/>
</dbReference>
<gene>
    <name evidence="3" type="primary">rffA</name>
    <name evidence="3" type="synonym">fcnA</name>
    <name evidence="3" type="synonym">wecE</name>
    <name evidence="3" type="ORF">JQN70_11125</name>
</gene>
<dbReference type="Proteomes" id="UP001430172">
    <property type="component" value="Unassembled WGS sequence"/>
</dbReference>
<keyword evidence="3" id="KW-0032">Aminotransferase</keyword>
<name>A0ABS2CM29_9MICO</name>
<keyword evidence="3" id="KW-0808">Transferase</keyword>
<comment type="cofactor">
    <cofactor evidence="1">
        <name>pyridoxal 5'-phosphate</name>
        <dbReference type="ChEBI" id="CHEBI:597326"/>
    </cofactor>
</comment>
<keyword evidence="4" id="KW-1185">Reference proteome</keyword>
<dbReference type="Gene3D" id="3.40.640.10">
    <property type="entry name" value="Type I PLP-dependent aspartate aminotransferase-like (Major domain)"/>
    <property type="match status" value="1"/>
</dbReference>
<dbReference type="GO" id="GO:0019180">
    <property type="term" value="F:dTDP-4-amino-4,6-dideoxygalactose transaminase activity"/>
    <property type="evidence" value="ECO:0007669"/>
    <property type="project" value="UniProtKB-EC"/>
</dbReference>
<comment type="similarity">
    <text evidence="2">Belongs to the DegT/DnrJ/EryC1 family.</text>
</comment>
<dbReference type="RefSeq" id="WP_204131410.1">
    <property type="nucleotide sequence ID" value="NZ_JAFDVD010000012.1"/>
</dbReference>
<sequence length="398" mass="42853">MTTRTTRTRLRPAAPVAPPVAPVRFTAPFRTGREQELLAQVLASPMWHGDGVHTRTAEALLRERLGGGCVHLTPSCTHALELAAVLLDLGPGDEVVCPSFTFTSTATAIAIRGATPVFVDVRPDTLNLDVDAVEAALTERTRAVFVVHYGGVAADVDRLRALCDARGLALVEDNAHGLGGAWRGQPLGSFGTFATQSFHDTKNVTSGEGGALVVNDPAFRARAEVVREKGTDRSRFLRGEVDKYTWQDQGSSYLPSELQSAVLVAQLEAFDDIQARRHHVWDRYAAELAPWAAAHGVRQMVVPDGAEHPAHLYYLLLPSAADQGGLIRHLGMQEVSAVFHYQPLDSSPGGRALGRTPFPCPVTADVAARLVRLPLHAGLTRQDVDRVVAAVLAYRPVA</sequence>
<keyword evidence="2" id="KW-0663">Pyridoxal phosphate</keyword>
<dbReference type="Pfam" id="PF01041">
    <property type="entry name" value="DegT_DnrJ_EryC1"/>
    <property type="match status" value="1"/>
</dbReference>
<dbReference type="EC" id="2.6.1.59" evidence="3"/>
<dbReference type="EMBL" id="JAFDVD010000012">
    <property type="protein sequence ID" value="MBM6400940.1"/>
    <property type="molecule type" value="Genomic_DNA"/>
</dbReference>
<comment type="caution">
    <text evidence="3">The sequence shown here is derived from an EMBL/GenBank/DDBJ whole genome shotgun (WGS) entry which is preliminary data.</text>
</comment>
<dbReference type="InterPro" id="IPR015421">
    <property type="entry name" value="PyrdxlP-dep_Trfase_major"/>
</dbReference>
<evidence type="ECO:0000256" key="2">
    <source>
        <dbReference type="RuleBase" id="RU004508"/>
    </source>
</evidence>
<dbReference type="InterPro" id="IPR015422">
    <property type="entry name" value="PyrdxlP-dep_Trfase_small"/>
</dbReference>
<dbReference type="PANTHER" id="PTHR30244:SF34">
    <property type="entry name" value="DTDP-4-AMINO-4,6-DIDEOXYGALACTOSE TRANSAMINASE"/>
    <property type="match status" value="1"/>
</dbReference>
<evidence type="ECO:0000256" key="1">
    <source>
        <dbReference type="ARBA" id="ARBA00001933"/>
    </source>
</evidence>
<accession>A0ABS2CM29</accession>